<reference evidence="4" key="2">
    <citation type="submission" date="2020-11" db="EMBL/GenBank/DDBJ databases">
        <authorList>
            <person name="McCartney M.A."/>
            <person name="Auch B."/>
            <person name="Kono T."/>
            <person name="Mallez S."/>
            <person name="Becker A."/>
            <person name="Gohl D.M."/>
            <person name="Silverstein K.A.T."/>
            <person name="Koren S."/>
            <person name="Bechman K.B."/>
            <person name="Herman A."/>
            <person name="Abrahante J.E."/>
            <person name="Garbe J."/>
        </authorList>
    </citation>
    <scope>NUCLEOTIDE SEQUENCE</scope>
    <source>
        <strain evidence="4">Duluth1</strain>
        <tissue evidence="4">Whole animal</tissue>
    </source>
</reference>
<evidence type="ECO:0000259" key="3">
    <source>
        <dbReference type="PROSITE" id="PS50004"/>
    </source>
</evidence>
<feature type="coiled-coil region" evidence="1">
    <location>
        <begin position="629"/>
        <end position="656"/>
    </location>
</feature>
<evidence type="ECO:0000256" key="2">
    <source>
        <dbReference type="SAM" id="MobiDB-lite"/>
    </source>
</evidence>
<dbReference type="GO" id="GO:0005509">
    <property type="term" value="F:calcium ion binding"/>
    <property type="evidence" value="ECO:0007669"/>
    <property type="project" value="TreeGrafter"/>
</dbReference>
<gene>
    <name evidence="4" type="ORF">DPMN_001333</name>
</gene>
<reference evidence="4" key="1">
    <citation type="journal article" date="2019" name="bioRxiv">
        <title>The Genome of the Zebra Mussel, Dreissena polymorpha: A Resource for Invasive Species Research.</title>
        <authorList>
            <person name="McCartney M.A."/>
            <person name="Auch B."/>
            <person name="Kono T."/>
            <person name="Mallez S."/>
            <person name="Zhang Y."/>
            <person name="Obille A."/>
            <person name="Becker A."/>
            <person name="Abrahante J.E."/>
            <person name="Garbe J."/>
            <person name="Badalamenti J.P."/>
            <person name="Herman A."/>
            <person name="Mangelson H."/>
            <person name="Liachko I."/>
            <person name="Sullivan S."/>
            <person name="Sone E.D."/>
            <person name="Koren S."/>
            <person name="Silverstein K.A.T."/>
            <person name="Beckman K.B."/>
            <person name="Gohl D.M."/>
        </authorList>
    </citation>
    <scope>NUCLEOTIDE SEQUENCE</scope>
    <source>
        <strain evidence="4">Duluth1</strain>
        <tissue evidence="4">Whole animal</tissue>
    </source>
</reference>
<dbReference type="Gene3D" id="2.60.40.150">
    <property type="entry name" value="C2 domain"/>
    <property type="match status" value="1"/>
</dbReference>
<dbReference type="SUPFAM" id="SSF49562">
    <property type="entry name" value="C2 domain (Calcium/lipid-binding domain, CaLB)"/>
    <property type="match status" value="1"/>
</dbReference>
<evidence type="ECO:0000313" key="5">
    <source>
        <dbReference type="Proteomes" id="UP000828390"/>
    </source>
</evidence>
<dbReference type="PANTHER" id="PTHR37412:SF2">
    <property type="entry name" value="C2 DOMAIN-CONTAINING PROTEIN 5"/>
    <property type="match status" value="1"/>
</dbReference>
<dbReference type="SMART" id="SM00239">
    <property type="entry name" value="C2"/>
    <property type="match status" value="1"/>
</dbReference>
<dbReference type="GO" id="GO:0090314">
    <property type="term" value="P:positive regulation of protein targeting to membrane"/>
    <property type="evidence" value="ECO:0007669"/>
    <property type="project" value="TreeGrafter"/>
</dbReference>
<dbReference type="GO" id="GO:0010828">
    <property type="term" value="P:positive regulation of D-glucose transmembrane transport"/>
    <property type="evidence" value="ECO:0007669"/>
    <property type="project" value="TreeGrafter"/>
</dbReference>
<dbReference type="InterPro" id="IPR037785">
    <property type="entry name" value="C2_C2CD5"/>
</dbReference>
<keyword evidence="5" id="KW-1185">Reference proteome</keyword>
<dbReference type="InterPro" id="IPR038983">
    <property type="entry name" value="C2CD5"/>
</dbReference>
<dbReference type="Pfam" id="PF23128">
    <property type="entry name" value="YbjQ_4"/>
    <property type="match status" value="1"/>
</dbReference>
<evidence type="ECO:0000256" key="1">
    <source>
        <dbReference type="SAM" id="Coils"/>
    </source>
</evidence>
<dbReference type="InterPro" id="IPR035892">
    <property type="entry name" value="C2_domain_sf"/>
</dbReference>
<feature type="domain" description="C2" evidence="3">
    <location>
        <begin position="1"/>
        <end position="109"/>
    </location>
</feature>
<dbReference type="InterPro" id="IPR000008">
    <property type="entry name" value="C2_dom"/>
</dbReference>
<dbReference type="Pfam" id="PF23028">
    <property type="entry name" value="YbjQ_3"/>
    <property type="match status" value="1"/>
</dbReference>
<name>A0A9D4ML82_DREPO</name>
<sequence>MPGTLKVKIVAARDLPVMDRSTDLTDAFVEIKMGTELQKTEVFKRSLYPQWNSDWFKFEVEDEVLQDEPLELRVLDHDTYSAHDAIGKVYIDLNPLLVKESPSVISGWFPVYDTMHGIRGDLNVIVKIDLFSDFNKFRQSSCGIQFFCTAEVPAGYRLQYVHGFVEELVVNDDPEYQWIDKIRTPRSSNEARQRLFSKMSGQLTRKIGLKVLEMGGGAVIGFKQCFDLEGESGIVIRGIGTAVTLAKARDPPVSPLGMSPLKDSPVPEESNAPSSPQSKNELSSTSPMKMNGTGTRHSSGSDASTPPKGNFLDCSSGSGSGKNFPKICSQQINIELMEFPLFTMTSFPPGFILHLGGVVAARSVKLLDKIHNPEEPETRDAWWNEIRTEIRSHTRAMGCHAVIGYSEETSICDDIILLSAMGTAAKVNLNLDQYQSTRLAPPQVVNTGDRSNMSAERDQSKKLYVDVNLANQVSHRLGLDESSPRYNCALCHIPYKPSSSPFPINLTQCACCRRRYVPDLLFTTINRPPEIHTVGHGAFIQARVCRPKGDGKTEVNAKEISDILPFMEYELHNQLVVKLKIRSMNCLFGLKMQFVVGESMLIGIATGTGVFLSPLPAPPVPRLVGQVTSEEENVELQELQLQIQEKLQRHKDLYNLNSVEISNQNLTSGVQTDDSDDDTSDLDLSAGNKDTFILEVDDTKDNSVKAMLSDVLQPPGMYVCNTDTYPGLTSQNLASNLQMFTQVFRRTVDNLQGLNKDFSEFFDSVFRRLFFKLRRMIPCCLCNVSFAVGAPEENQIEIVVTGICVRVDDSTSQNNSLTDNPMPMHGLETPMTGASSKSLLKPVSNVVGASGENVDEMMFPMEEVTEGSGASANKAARLKVVSNSRNTSQVFSRTFHGIEVTPLAYVPGARIERYIGSYNFFFIRETSSVKEVGGVCGFMQKFITEVLAIVRAHVSSLGGNALVAYNMTQCVLLSNEHKNQSQCLINVCGDAVFASREGEITAVVPDLIHSRKPSDSPSFAT</sequence>
<dbReference type="PROSITE" id="PS50004">
    <property type="entry name" value="C2"/>
    <property type="match status" value="1"/>
</dbReference>
<accession>A0A9D4ML82</accession>
<dbReference type="InterPro" id="IPR056431">
    <property type="entry name" value="C2CD5_YbjQ-rel_dom"/>
</dbReference>
<dbReference type="AlphaFoldDB" id="A0A9D4ML82"/>
<dbReference type="GO" id="GO:0005886">
    <property type="term" value="C:plasma membrane"/>
    <property type="evidence" value="ECO:0007669"/>
    <property type="project" value="TreeGrafter"/>
</dbReference>
<dbReference type="GO" id="GO:0065002">
    <property type="term" value="P:intracellular protein transmembrane transport"/>
    <property type="evidence" value="ECO:0007669"/>
    <property type="project" value="TreeGrafter"/>
</dbReference>
<organism evidence="4 5">
    <name type="scientific">Dreissena polymorpha</name>
    <name type="common">Zebra mussel</name>
    <name type="synonym">Mytilus polymorpha</name>
    <dbReference type="NCBI Taxonomy" id="45954"/>
    <lineage>
        <taxon>Eukaryota</taxon>
        <taxon>Metazoa</taxon>
        <taxon>Spiralia</taxon>
        <taxon>Lophotrochozoa</taxon>
        <taxon>Mollusca</taxon>
        <taxon>Bivalvia</taxon>
        <taxon>Autobranchia</taxon>
        <taxon>Heteroconchia</taxon>
        <taxon>Euheterodonta</taxon>
        <taxon>Imparidentia</taxon>
        <taxon>Neoheterodontei</taxon>
        <taxon>Myida</taxon>
        <taxon>Dreissenoidea</taxon>
        <taxon>Dreissenidae</taxon>
        <taxon>Dreissena</taxon>
    </lineage>
</organism>
<feature type="compositionally biased region" description="Polar residues" evidence="2">
    <location>
        <begin position="271"/>
        <end position="304"/>
    </location>
</feature>
<protein>
    <recommendedName>
        <fullName evidence="3">C2 domain-containing protein</fullName>
    </recommendedName>
</protein>
<dbReference type="Proteomes" id="UP000828390">
    <property type="component" value="Unassembled WGS sequence"/>
</dbReference>
<feature type="region of interest" description="Disordered" evidence="2">
    <location>
        <begin position="249"/>
        <end position="314"/>
    </location>
</feature>
<dbReference type="InterPro" id="IPR057815">
    <property type="entry name" value="C2CD5_C"/>
</dbReference>
<dbReference type="InterPro" id="IPR056430">
    <property type="entry name" value="C2CD5_YbjQ-like_dom"/>
</dbReference>
<dbReference type="GO" id="GO:0005544">
    <property type="term" value="F:calcium-dependent phospholipid binding"/>
    <property type="evidence" value="ECO:0007669"/>
    <property type="project" value="InterPro"/>
</dbReference>
<dbReference type="GO" id="GO:0072659">
    <property type="term" value="P:protein localization to plasma membrane"/>
    <property type="evidence" value="ECO:0007669"/>
    <property type="project" value="TreeGrafter"/>
</dbReference>
<dbReference type="Pfam" id="PF23025">
    <property type="entry name" value="YbjQ_2"/>
    <property type="match status" value="3"/>
</dbReference>
<dbReference type="GO" id="GO:0031340">
    <property type="term" value="P:positive regulation of vesicle fusion"/>
    <property type="evidence" value="ECO:0007669"/>
    <property type="project" value="TreeGrafter"/>
</dbReference>
<dbReference type="Pfam" id="PF00168">
    <property type="entry name" value="C2"/>
    <property type="match status" value="1"/>
</dbReference>
<dbReference type="CDD" id="cd08688">
    <property type="entry name" value="C2_KIAA0528-like"/>
    <property type="match status" value="1"/>
</dbReference>
<keyword evidence="1" id="KW-0175">Coiled coil</keyword>
<proteinExistence type="predicted"/>
<dbReference type="PANTHER" id="PTHR37412">
    <property type="entry name" value="C2 DOMAIN-CONTAINING PROTEIN 5"/>
    <property type="match status" value="1"/>
</dbReference>
<evidence type="ECO:0000313" key="4">
    <source>
        <dbReference type="EMBL" id="KAH3877466.1"/>
    </source>
</evidence>
<dbReference type="EMBL" id="JAIWYP010000001">
    <property type="protein sequence ID" value="KAH3877466.1"/>
    <property type="molecule type" value="Genomic_DNA"/>
</dbReference>
<comment type="caution">
    <text evidence="4">The sequence shown here is derived from an EMBL/GenBank/DDBJ whole genome shotgun (WGS) entry which is preliminary data.</text>
</comment>